<dbReference type="EMBL" id="LACB01000985">
    <property type="protein sequence ID" value="KAJ9480959.1"/>
    <property type="molecule type" value="Genomic_DNA"/>
</dbReference>
<feature type="non-terminal residue" evidence="2">
    <location>
        <position position="1"/>
    </location>
</feature>
<reference evidence="2" key="2">
    <citation type="journal article" date="2016" name="Fungal Biol.">
        <title>Ochratoxin A production by Penicillium thymicola.</title>
        <authorList>
            <person name="Nguyen H.D.T."/>
            <person name="McMullin D.R."/>
            <person name="Ponomareva E."/>
            <person name="Riley R."/>
            <person name="Pomraning K.R."/>
            <person name="Baker S.E."/>
            <person name="Seifert K.A."/>
        </authorList>
    </citation>
    <scope>NUCLEOTIDE SEQUENCE</scope>
    <source>
        <strain evidence="2">DAOM 180753</strain>
    </source>
</reference>
<evidence type="ECO:0000256" key="1">
    <source>
        <dbReference type="SAM" id="MobiDB-lite"/>
    </source>
</evidence>
<accession>A0AAI9X2G7</accession>
<name>A0AAI9X2G7_PENTH</name>
<organism evidence="2 3">
    <name type="scientific">Penicillium thymicola</name>
    <dbReference type="NCBI Taxonomy" id="293382"/>
    <lineage>
        <taxon>Eukaryota</taxon>
        <taxon>Fungi</taxon>
        <taxon>Dikarya</taxon>
        <taxon>Ascomycota</taxon>
        <taxon>Pezizomycotina</taxon>
        <taxon>Eurotiomycetes</taxon>
        <taxon>Eurotiomycetidae</taxon>
        <taxon>Eurotiales</taxon>
        <taxon>Aspergillaceae</taxon>
        <taxon>Penicillium</taxon>
    </lineage>
</organism>
<evidence type="ECO:0000313" key="3">
    <source>
        <dbReference type="Proteomes" id="UP001227192"/>
    </source>
</evidence>
<feature type="compositionally biased region" description="Basic and acidic residues" evidence="1">
    <location>
        <begin position="17"/>
        <end position="34"/>
    </location>
</feature>
<dbReference type="Proteomes" id="UP001227192">
    <property type="component" value="Unassembled WGS sequence"/>
</dbReference>
<evidence type="ECO:0000313" key="2">
    <source>
        <dbReference type="EMBL" id="KAJ9480959.1"/>
    </source>
</evidence>
<reference evidence="2" key="1">
    <citation type="submission" date="2015-06" db="EMBL/GenBank/DDBJ databases">
        <authorList>
            <person name="Nguyen H."/>
        </authorList>
    </citation>
    <scope>NUCLEOTIDE SEQUENCE</scope>
    <source>
        <strain evidence="2">DAOM 180753</strain>
    </source>
</reference>
<keyword evidence="3" id="KW-1185">Reference proteome</keyword>
<sequence length="34" mass="3819">GGSAEPTKKEKHKRLRGVCDEKKQSSQRQVDHGN</sequence>
<feature type="region of interest" description="Disordered" evidence="1">
    <location>
        <begin position="1"/>
        <end position="34"/>
    </location>
</feature>
<gene>
    <name evidence="2" type="ORF">VN97_g12550</name>
</gene>
<comment type="caution">
    <text evidence="2">The sequence shown here is derived from an EMBL/GenBank/DDBJ whole genome shotgun (WGS) entry which is preliminary data.</text>
</comment>
<protein>
    <submittedName>
        <fullName evidence="2">Uncharacterized protein</fullName>
    </submittedName>
</protein>
<proteinExistence type="predicted"/>
<dbReference type="AlphaFoldDB" id="A0AAI9X2G7"/>